<accession>A0ACB7TRS6</accession>
<evidence type="ECO:0000313" key="1">
    <source>
        <dbReference type="EMBL" id="KAH6947574.1"/>
    </source>
</evidence>
<keyword evidence="2" id="KW-1185">Reference proteome</keyword>
<dbReference type="EMBL" id="CM023481">
    <property type="protein sequence ID" value="KAH6947574.1"/>
    <property type="molecule type" value="Genomic_DNA"/>
</dbReference>
<name>A0ACB7TRS6_HYAAI</name>
<reference evidence="1" key="1">
    <citation type="submission" date="2020-05" db="EMBL/GenBank/DDBJ databases">
        <title>Large-scale comparative analyses of tick genomes elucidate their genetic diversity and vector capacities.</title>
        <authorList>
            <person name="Jia N."/>
            <person name="Wang J."/>
            <person name="Shi W."/>
            <person name="Du L."/>
            <person name="Sun Y."/>
            <person name="Zhan W."/>
            <person name="Jiang J."/>
            <person name="Wang Q."/>
            <person name="Zhang B."/>
            <person name="Ji P."/>
            <person name="Sakyi L.B."/>
            <person name="Cui X."/>
            <person name="Yuan T."/>
            <person name="Jiang B."/>
            <person name="Yang W."/>
            <person name="Lam T.T.-Y."/>
            <person name="Chang Q."/>
            <person name="Ding S."/>
            <person name="Wang X."/>
            <person name="Zhu J."/>
            <person name="Ruan X."/>
            <person name="Zhao L."/>
            <person name="Wei J."/>
            <person name="Que T."/>
            <person name="Du C."/>
            <person name="Cheng J."/>
            <person name="Dai P."/>
            <person name="Han X."/>
            <person name="Huang E."/>
            <person name="Gao Y."/>
            <person name="Liu J."/>
            <person name="Shao H."/>
            <person name="Ye R."/>
            <person name="Li L."/>
            <person name="Wei W."/>
            <person name="Wang X."/>
            <person name="Wang C."/>
            <person name="Yang T."/>
            <person name="Huo Q."/>
            <person name="Li W."/>
            <person name="Guo W."/>
            <person name="Chen H."/>
            <person name="Zhou L."/>
            <person name="Ni X."/>
            <person name="Tian J."/>
            <person name="Zhou Y."/>
            <person name="Sheng Y."/>
            <person name="Liu T."/>
            <person name="Pan Y."/>
            <person name="Xia L."/>
            <person name="Li J."/>
            <person name="Zhao F."/>
            <person name="Cao W."/>
        </authorList>
    </citation>
    <scope>NUCLEOTIDE SEQUENCE</scope>
    <source>
        <strain evidence="1">Hyas-2018</strain>
    </source>
</reference>
<protein>
    <submittedName>
        <fullName evidence="1">Uncharacterized protein</fullName>
    </submittedName>
</protein>
<organism evidence="1 2">
    <name type="scientific">Hyalomma asiaticum</name>
    <name type="common">Tick</name>
    <dbReference type="NCBI Taxonomy" id="266040"/>
    <lineage>
        <taxon>Eukaryota</taxon>
        <taxon>Metazoa</taxon>
        <taxon>Ecdysozoa</taxon>
        <taxon>Arthropoda</taxon>
        <taxon>Chelicerata</taxon>
        <taxon>Arachnida</taxon>
        <taxon>Acari</taxon>
        <taxon>Parasitiformes</taxon>
        <taxon>Ixodida</taxon>
        <taxon>Ixodoidea</taxon>
        <taxon>Ixodidae</taxon>
        <taxon>Hyalomminae</taxon>
        <taxon>Hyalomma</taxon>
    </lineage>
</organism>
<evidence type="ECO:0000313" key="2">
    <source>
        <dbReference type="Proteomes" id="UP000821845"/>
    </source>
</evidence>
<dbReference type="Proteomes" id="UP000821845">
    <property type="component" value="Chromosome 1"/>
</dbReference>
<gene>
    <name evidence="1" type="ORF">HPB50_020151</name>
</gene>
<proteinExistence type="predicted"/>
<sequence>MRHRQPRDDSSISPWYVKHPTPPGRAVSAGTCAVVATRAYTSPGAGEPQALRLAMNMYAPERTRYRWRRRESGGPIDFSGGFMYYVLRAPQKPFIPPRLLFSHAWPASFLLLSLPLLLLLLAVSRSARHYGWLSVRSHASGGRRTA</sequence>
<comment type="caution">
    <text evidence="1">The sequence shown here is derived from an EMBL/GenBank/DDBJ whole genome shotgun (WGS) entry which is preliminary data.</text>
</comment>